<dbReference type="PIRSF" id="PIRSF032131">
    <property type="entry name" value="UCP032131"/>
    <property type="match status" value="1"/>
</dbReference>
<evidence type="ECO:0000313" key="1">
    <source>
        <dbReference type="EMBL" id="MEN7537119.1"/>
    </source>
</evidence>
<accession>A0ABV0CW82</accession>
<dbReference type="Pfam" id="PF06676">
    <property type="entry name" value="DUF1178"/>
    <property type="match status" value="1"/>
</dbReference>
<keyword evidence="2" id="KW-1185">Reference proteome</keyword>
<protein>
    <submittedName>
        <fullName evidence="1">DUF1178 family protein</fullName>
    </submittedName>
</protein>
<name>A0ABV0CW82_9SPHN</name>
<dbReference type="Proteomes" id="UP001484535">
    <property type="component" value="Unassembled WGS sequence"/>
</dbReference>
<organism evidence="1 2">
    <name type="scientific">Aurantiacibacter flavus</name>
    <dbReference type="NCBI Taxonomy" id="3145232"/>
    <lineage>
        <taxon>Bacteria</taxon>
        <taxon>Pseudomonadati</taxon>
        <taxon>Pseudomonadota</taxon>
        <taxon>Alphaproteobacteria</taxon>
        <taxon>Sphingomonadales</taxon>
        <taxon>Erythrobacteraceae</taxon>
        <taxon>Aurantiacibacter</taxon>
    </lineage>
</organism>
<comment type="caution">
    <text evidence="1">The sequence shown here is derived from an EMBL/GenBank/DDBJ whole genome shotgun (WGS) entry which is preliminary data.</text>
</comment>
<gene>
    <name evidence="1" type="ORF">ABDJ38_08025</name>
</gene>
<reference evidence="1 2" key="1">
    <citation type="submission" date="2024-05" db="EMBL/GenBank/DDBJ databases">
        <authorList>
            <person name="Park S."/>
        </authorList>
    </citation>
    <scope>NUCLEOTIDE SEQUENCE [LARGE SCALE GENOMIC DNA]</scope>
    <source>
        <strain evidence="1 2">DGU5</strain>
    </source>
</reference>
<dbReference type="RefSeq" id="WP_346784568.1">
    <property type="nucleotide sequence ID" value="NZ_JBDLBR010000002.1"/>
</dbReference>
<dbReference type="InterPro" id="IPR009562">
    <property type="entry name" value="DUF1178"/>
</dbReference>
<evidence type="ECO:0000313" key="2">
    <source>
        <dbReference type="Proteomes" id="UP001484535"/>
    </source>
</evidence>
<sequence length="162" mass="17300">MIVFELSCDQGHAFEGWFRSSEDFAMQQDKGLLCCPQCGSSAIDKAPMAPAVPRKGNQIVERAMTAEPQGPAEPQAPVANAPMPPKVAAALEQLAKAQADALKNSTWVGKGFAEQSRAMHYGEREQAAIHGEASIDEARELLEEGVPIAPLPLPVAPPEELN</sequence>
<proteinExistence type="predicted"/>
<dbReference type="EMBL" id="JBDLBR010000002">
    <property type="protein sequence ID" value="MEN7537119.1"/>
    <property type="molecule type" value="Genomic_DNA"/>
</dbReference>